<dbReference type="Proteomes" id="UP000831120">
    <property type="component" value="Plasmid pTbrSNM4-1b"/>
</dbReference>
<reference evidence="2 3" key="1">
    <citation type="journal article" date="2022" name="Microbiol. Resour. Announc.">
        <title>Complete Genome Sequences of Thermus Strains Isolated from Senami Hot Spring in Japan.</title>
        <authorList>
            <person name="Miyazaki K."/>
        </authorList>
    </citation>
    <scope>NUCLEOTIDE SEQUENCE [LARGE SCALE GENOMIC DNA]</scope>
    <source>
        <strain evidence="2 3">SNM4-1</strain>
        <plasmid evidence="2 3">pTbrSNM4-1b</plasmid>
    </source>
</reference>
<dbReference type="SUPFAM" id="SSF141868">
    <property type="entry name" value="EAL domain-like"/>
    <property type="match status" value="1"/>
</dbReference>
<dbReference type="Pfam" id="PF00563">
    <property type="entry name" value="EAL"/>
    <property type="match status" value="1"/>
</dbReference>
<keyword evidence="2" id="KW-0614">Plasmid</keyword>
<dbReference type="PANTHER" id="PTHR33121:SF70">
    <property type="entry name" value="SIGNALING PROTEIN YKOW"/>
    <property type="match status" value="1"/>
</dbReference>
<accession>A0ABM7XMX9</accession>
<keyword evidence="3" id="KW-1185">Reference proteome</keyword>
<dbReference type="PROSITE" id="PS50883">
    <property type="entry name" value="EAL"/>
    <property type="match status" value="1"/>
</dbReference>
<evidence type="ECO:0000313" key="2">
    <source>
        <dbReference type="EMBL" id="BDG17720.1"/>
    </source>
</evidence>
<proteinExistence type="predicted"/>
<dbReference type="EMBL" id="AP025594">
    <property type="protein sequence ID" value="BDG17720.1"/>
    <property type="molecule type" value="Genomic_DNA"/>
</dbReference>
<dbReference type="PANTHER" id="PTHR33121">
    <property type="entry name" value="CYCLIC DI-GMP PHOSPHODIESTERASE PDEF"/>
    <property type="match status" value="1"/>
</dbReference>
<evidence type="ECO:0000313" key="3">
    <source>
        <dbReference type="Proteomes" id="UP000831120"/>
    </source>
</evidence>
<gene>
    <name evidence="2" type="ORF">TbrSNM41_24540</name>
</gene>
<dbReference type="InterPro" id="IPR001633">
    <property type="entry name" value="EAL_dom"/>
</dbReference>
<sequence>MALRSILSLTQELGLLVVAEGVETEAQRTWLLEAGYPLAQGYLLGRPEPLEFYMGSA</sequence>
<feature type="domain" description="EAL" evidence="1">
    <location>
        <begin position="1"/>
        <end position="57"/>
    </location>
</feature>
<dbReference type="InterPro" id="IPR035919">
    <property type="entry name" value="EAL_sf"/>
</dbReference>
<dbReference type="InterPro" id="IPR050706">
    <property type="entry name" value="Cyclic-di-GMP_PDE-like"/>
</dbReference>
<dbReference type="Gene3D" id="3.20.20.450">
    <property type="entry name" value="EAL domain"/>
    <property type="match status" value="1"/>
</dbReference>
<name>A0ABM7XMX9_THEBO</name>
<organism evidence="2 3">
    <name type="scientific">Thermus brockianus</name>
    <dbReference type="NCBI Taxonomy" id="56956"/>
    <lineage>
        <taxon>Bacteria</taxon>
        <taxon>Thermotogati</taxon>
        <taxon>Deinococcota</taxon>
        <taxon>Deinococci</taxon>
        <taxon>Thermales</taxon>
        <taxon>Thermaceae</taxon>
        <taxon>Thermus</taxon>
    </lineage>
</organism>
<protein>
    <recommendedName>
        <fullName evidence="1">EAL domain-containing protein</fullName>
    </recommendedName>
</protein>
<geneLocation type="plasmid" evidence="2 3">
    <name>pTbrSNM4-1b</name>
</geneLocation>
<evidence type="ECO:0000259" key="1">
    <source>
        <dbReference type="PROSITE" id="PS50883"/>
    </source>
</evidence>